<dbReference type="OrthoDB" id="9815944at2"/>
<dbReference type="EMBL" id="MUGX01000017">
    <property type="protein sequence ID" value="OXA86309.1"/>
    <property type="molecule type" value="Genomic_DNA"/>
</dbReference>
<dbReference type="Pfam" id="PF13175">
    <property type="entry name" value="AAA_15"/>
    <property type="match status" value="1"/>
</dbReference>
<dbReference type="Proteomes" id="UP000032061">
    <property type="component" value="Unassembled WGS sequence"/>
</dbReference>
<dbReference type="Proteomes" id="UP000198302">
    <property type="component" value="Unassembled WGS sequence"/>
</dbReference>
<evidence type="ECO:0000313" key="4">
    <source>
        <dbReference type="EMBL" id="OXA86309.1"/>
    </source>
</evidence>
<proteinExistence type="predicted"/>
<dbReference type="InterPro" id="IPR041685">
    <property type="entry name" value="AAA_GajA/Old/RecF-like"/>
</dbReference>
<dbReference type="Pfam" id="PF13304">
    <property type="entry name" value="AAA_21"/>
    <property type="match status" value="1"/>
</dbReference>
<feature type="domain" description="ATPase AAA-type core" evidence="2">
    <location>
        <begin position="235"/>
        <end position="387"/>
    </location>
</feature>
<evidence type="ECO:0000259" key="2">
    <source>
        <dbReference type="Pfam" id="PF13304"/>
    </source>
</evidence>
<dbReference type="InterPro" id="IPR051396">
    <property type="entry name" value="Bact_Antivir_Def_Nuclease"/>
</dbReference>
<dbReference type="STRING" id="37752.IW18_16795"/>
<reference evidence="4 6" key="2">
    <citation type="submission" date="2016-11" db="EMBL/GenBank/DDBJ databases">
        <title>Whole genomes of Flavobacteriaceae.</title>
        <authorList>
            <person name="Stine C."/>
            <person name="Li C."/>
            <person name="Tadesse D."/>
        </authorList>
    </citation>
    <scope>NUCLEOTIDE SEQUENCE [LARGE SCALE GENOMIC DNA]</scope>
    <source>
        <strain evidence="4 6">ATCC 51468</strain>
    </source>
</reference>
<feature type="domain" description="Endonuclease GajA/Old nuclease/RecF-like AAA" evidence="1">
    <location>
        <begin position="1"/>
        <end position="87"/>
    </location>
</feature>
<dbReference type="SUPFAM" id="SSF52540">
    <property type="entry name" value="P-loop containing nucleoside triphosphate hydrolases"/>
    <property type="match status" value="1"/>
</dbReference>
<accession>A0A0D0F0Z7</accession>
<evidence type="ECO:0000313" key="6">
    <source>
        <dbReference type="Proteomes" id="UP000198302"/>
    </source>
</evidence>
<sequence>MKIKSVYIPDFLILKDFKIVFEHNKDLAVIIGDNGSGKSTLLEVIAYIFGHLHKYFVLDDKTAEFIDGYEIEFTSTYKSKVYEIYLKSIYISQKTNTFKPVIRINGNEMSISQIEKEFGGFSNFLPSRIGVYYAGEAKFLQALSEHFENKFIDDLIKKGNPYTLNPLNLPKERPFYYVKDIYLGLILLSLLVNAGKNNEIKKLLLKLLGEVDMGGIDTIITIKKPIWAKSDKDTLWGINSNFVEQFVHKLNATASKVDNEKKDTIFYTYYGILDLVNLFSDSEDSDYAFMVLDTLFYNGLLENISITLKKTDGTEIDSERLSEGQRQFIVTSGLSALWKDQENKLFLYDEPDVFLHPKWQREFIPFIKPYFQNSFAILTTHNPSFISSLDNSFGSLYHFAEGKLHQHKSKYYGRDVNDVIREIMGGEIRPEWAEKKINEVDGLLDVDYEKGLKNFNKLKELLSSDDSEIIRLQTKIDFLKDF</sequence>
<organism evidence="3 5">
    <name type="scientific">Flavobacterium hibernum</name>
    <dbReference type="NCBI Taxonomy" id="37752"/>
    <lineage>
        <taxon>Bacteria</taxon>
        <taxon>Pseudomonadati</taxon>
        <taxon>Bacteroidota</taxon>
        <taxon>Flavobacteriia</taxon>
        <taxon>Flavobacteriales</taxon>
        <taxon>Flavobacteriaceae</taxon>
        <taxon>Flavobacterium</taxon>
    </lineage>
</organism>
<dbReference type="AlphaFoldDB" id="A0A0D0F0Z7"/>
<evidence type="ECO:0000259" key="1">
    <source>
        <dbReference type="Pfam" id="PF13175"/>
    </source>
</evidence>
<evidence type="ECO:0000313" key="5">
    <source>
        <dbReference type="Proteomes" id="UP000032061"/>
    </source>
</evidence>
<gene>
    <name evidence="4" type="ORF">B0A73_14300</name>
    <name evidence="3" type="ORF">IW18_16795</name>
</gene>
<protein>
    <submittedName>
        <fullName evidence="3">Uncharacterized protein</fullName>
    </submittedName>
</protein>
<dbReference type="PANTHER" id="PTHR43581:SF2">
    <property type="entry name" value="EXCINUCLEASE ATPASE SUBUNIT"/>
    <property type="match status" value="1"/>
</dbReference>
<dbReference type="InterPro" id="IPR027417">
    <property type="entry name" value="P-loop_NTPase"/>
</dbReference>
<dbReference type="RefSeq" id="WP_041519065.1">
    <property type="nucleotide sequence ID" value="NZ_JPRK01000014.1"/>
</dbReference>
<evidence type="ECO:0000313" key="3">
    <source>
        <dbReference type="EMBL" id="KIO51602.1"/>
    </source>
</evidence>
<dbReference type="Gene3D" id="3.40.50.300">
    <property type="entry name" value="P-loop containing nucleotide triphosphate hydrolases"/>
    <property type="match status" value="2"/>
</dbReference>
<reference evidence="3 5" key="1">
    <citation type="submission" date="2015-01" db="EMBL/GenBank/DDBJ databases">
        <title>Genome of Flavobacterium hibernum DSM 12611.</title>
        <authorList>
            <person name="Stropko S.J."/>
            <person name="Pipes S.E."/>
            <person name="Newman J.D."/>
        </authorList>
    </citation>
    <scope>NUCLEOTIDE SEQUENCE [LARGE SCALE GENOMIC DNA]</scope>
    <source>
        <strain evidence="3 5">DSM 12611</strain>
    </source>
</reference>
<dbReference type="InterPro" id="IPR003959">
    <property type="entry name" value="ATPase_AAA_core"/>
</dbReference>
<dbReference type="EMBL" id="JPRK01000014">
    <property type="protein sequence ID" value="KIO51602.1"/>
    <property type="molecule type" value="Genomic_DNA"/>
</dbReference>
<name>A0A0D0F0Z7_9FLAO</name>
<dbReference type="PANTHER" id="PTHR43581">
    <property type="entry name" value="ATP/GTP PHOSPHATASE"/>
    <property type="match status" value="1"/>
</dbReference>
<dbReference type="CDD" id="cd00267">
    <property type="entry name" value="ABC_ATPase"/>
    <property type="match status" value="1"/>
</dbReference>
<keyword evidence="6" id="KW-1185">Reference proteome</keyword>
<comment type="caution">
    <text evidence="3">The sequence shown here is derived from an EMBL/GenBank/DDBJ whole genome shotgun (WGS) entry which is preliminary data.</text>
</comment>